<feature type="disulfide bond" evidence="13">
    <location>
        <begin position="318"/>
        <end position="323"/>
    </location>
</feature>
<evidence type="ECO:0000256" key="15">
    <source>
        <dbReference type="SAM" id="Phobius"/>
    </source>
</evidence>
<evidence type="ECO:0000256" key="8">
    <source>
        <dbReference type="ARBA" id="ARBA00023157"/>
    </source>
</evidence>
<dbReference type="Proteomes" id="UP001497382">
    <property type="component" value="Unassembled WGS sequence"/>
</dbReference>
<evidence type="ECO:0000256" key="3">
    <source>
        <dbReference type="ARBA" id="ARBA00010532"/>
    </source>
</evidence>
<evidence type="ECO:0000256" key="6">
    <source>
        <dbReference type="ARBA" id="ARBA00022989"/>
    </source>
</evidence>
<comment type="caution">
    <text evidence="16">The sequence shown here is derived from an EMBL/GenBank/DDBJ whole genome shotgun (WGS) entry which is preliminary data.</text>
</comment>
<feature type="disulfide bond" evidence="13">
    <location>
        <begin position="277"/>
        <end position="334"/>
    </location>
</feature>
<evidence type="ECO:0000313" key="16">
    <source>
        <dbReference type="EMBL" id="CAL1267903.1"/>
    </source>
</evidence>
<keyword evidence="5 15" id="KW-0812">Transmembrane</keyword>
<dbReference type="GO" id="GO:0005737">
    <property type="term" value="C:cytoplasm"/>
    <property type="evidence" value="ECO:0007669"/>
    <property type="project" value="TreeGrafter"/>
</dbReference>
<keyword evidence="17" id="KW-1185">Reference proteome</keyword>
<keyword evidence="7 15" id="KW-0472">Membrane</keyword>
<feature type="transmembrane region" description="Helical" evidence="15">
    <location>
        <begin position="444"/>
        <end position="469"/>
    </location>
</feature>
<dbReference type="GO" id="GO:0005901">
    <property type="term" value="C:caveola"/>
    <property type="evidence" value="ECO:0007669"/>
    <property type="project" value="UniProtKB-SubCell"/>
</dbReference>
<feature type="region of interest" description="Disordered" evidence="14">
    <location>
        <begin position="488"/>
        <end position="507"/>
    </location>
</feature>
<dbReference type="GO" id="GO:0005044">
    <property type="term" value="F:scavenger receptor activity"/>
    <property type="evidence" value="ECO:0007669"/>
    <property type="project" value="TreeGrafter"/>
</dbReference>
<feature type="transmembrane region" description="Helical" evidence="15">
    <location>
        <begin position="12"/>
        <end position="34"/>
    </location>
</feature>
<evidence type="ECO:0000256" key="10">
    <source>
        <dbReference type="ARBA" id="ARBA00023180"/>
    </source>
</evidence>
<dbReference type="Pfam" id="PF01130">
    <property type="entry name" value="CD36"/>
    <property type="match status" value="1"/>
</dbReference>
<evidence type="ECO:0000256" key="4">
    <source>
        <dbReference type="ARBA" id="ARBA00022475"/>
    </source>
</evidence>
<dbReference type="PRINTS" id="PR01609">
    <property type="entry name" value="CD36FAMILY"/>
</dbReference>
<evidence type="ECO:0000256" key="11">
    <source>
        <dbReference type="ARBA" id="ARBA00040821"/>
    </source>
</evidence>
<evidence type="ECO:0000256" key="1">
    <source>
        <dbReference type="ARBA" id="ARBA00004189"/>
    </source>
</evidence>
<reference evidence="16 17" key="1">
    <citation type="submission" date="2024-04" db="EMBL/GenBank/DDBJ databases">
        <authorList>
            <person name="Rising A."/>
            <person name="Reimegard J."/>
            <person name="Sonavane S."/>
            <person name="Akerstrom W."/>
            <person name="Nylinder S."/>
            <person name="Hedman E."/>
            <person name="Kallberg Y."/>
        </authorList>
    </citation>
    <scope>NUCLEOTIDE SEQUENCE [LARGE SCALE GENOMIC DNA]</scope>
</reference>
<accession>A0AAV1Z854</accession>
<dbReference type="PANTHER" id="PTHR11923">
    <property type="entry name" value="SCAVENGER RECEPTOR CLASS B TYPE-1 SR-B1"/>
    <property type="match status" value="1"/>
</dbReference>
<evidence type="ECO:0000256" key="7">
    <source>
        <dbReference type="ARBA" id="ARBA00023136"/>
    </source>
</evidence>
<name>A0AAV1Z854_9ARAC</name>
<evidence type="ECO:0000256" key="14">
    <source>
        <dbReference type="SAM" id="MobiDB-lite"/>
    </source>
</evidence>
<dbReference type="PANTHER" id="PTHR11923:SF110">
    <property type="entry name" value="SCAVENGER RECEPTOR CLASS B MEMBER 1"/>
    <property type="match status" value="1"/>
</dbReference>
<comment type="similarity">
    <text evidence="3">Belongs to the CD36 family.</text>
</comment>
<comment type="subcellular location">
    <subcellularLocation>
        <location evidence="2">Cell membrane</location>
        <topology evidence="2">Multi-pass membrane protein</topology>
    </subcellularLocation>
    <subcellularLocation>
        <location evidence="1">Membrane</location>
        <location evidence="1">Caveola</location>
        <topology evidence="1">Multi-pass membrane protein</topology>
    </subcellularLocation>
</comment>
<organism evidence="16 17">
    <name type="scientific">Larinioides sclopetarius</name>
    <dbReference type="NCBI Taxonomy" id="280406"/>
    <lineage>
        <taxon>Eukaryota</taxon>
        <taxon>Metazoa</taxon>
        <taxon>Ecdysozoa</taxon>
        <taxon>Arthropoda</taxon>
        <taxon>Chelicerata</taxon>
        <taxon>Arachnida</taxon>
        <taxon>Araneae</taxon>
        <taxon>Araneomorphae</taxon>
        <taxon>Entelegynae</taxon>
        <taxon>Araneoidea</taxon>
        <taxon>Araneidae</taxon>
        <taxon>Larinioides</taxon>
    </lineage>
</organism>
<proteinExistence type="inferred from homology"/>
<gene>
    <name evidence="16" type="ORF">LARSCL_LOCUS3889</name>
</gene>
<evidence type="ECO:0000256" key="2">
    <source>
        <dbReference type="ARBA" id="ARBA00004651"/>
    </source>
</evidence>
<protein>
    <recommendedName>
        <fullName evidence="11">Scavenger receptor class B member 1</fullName>
    </recommendedName>
    <alternativeName>
        <fullName evidence="12">SR-BI</fullName>
    </alternativeName>
</protein>
<dbReference type="PRINTS" id="PR01610">
    <property type="entry name" value="CD36ANTIGEN"/>
</dbReference>
<keyword evidence="4" id="KW-1003">Cell membrane</keyword>
<evidence type="ECO:0000256" key="5">
    <source>
        <dbReference type="ARBA" id="ARBA00022692"/>
    </source>
</evidence>
<evidence type="ECO:0000256" key="12">
    <source>
        <dbReference type="ARBA" id="ARBA00042244"/>
    </source>
</evidence>
<sequence>MICTLTKKISILVVSGLLIAVIGLVMYCTFPMFMDSEIKKRLVLKEGSQTYKYWKDVPVPIYIHFYFFNITNREEIWDLTNKPVLEELGPYTFREAREKINITWNENGTVSYKQIRRWYYQPDRTNGSLDDIVTTLNVPMVAAATRGKQMNEDMVFFALDEIFSQLNCSWFVQKTVRELLFEGYEDKLMKIAKTFMNLPYDKFGWFYKRNDTDDGEITSFTGATDIQEVDEIDTWNGVQSVTAFEPPCNMINGSAGDMWPPTKSHRDYVTLFVTDICRSLSFSYLATTDVKGIRAYRYWADDKQLDNGKYNPENKCFCPEGICLPAGGLNVSSCKFDAPAVVSYPHFLFADSIYSQGVIGMKPNPQEHRMYLDIVPEMGVPLGVAARMQINIVFEAIPNITQFENITNRIYFPILWFSETAVAGDDIISQLNLVLNTVPLITNVISFFMVSVGGFLILSAFVLAILFALGKINDQPKTLSCLSLTGDKKVSSGKESEPSYTAVSSGK</sequence>
<evidence type="ECO:0000256" key="13">
    <source>
        <dbReference type="PIRSR" id="PIRSR605428-52"/>
    </source>
</evidence>
<feature type="disulfide bond" evidence="13">
    <location>
        <begin position="248"/>
        <end position="316"/>
    </location>
</feature>
<evidence type="ECO:0000256" key="9">
    <source>
        <dbReference type="ARBA" id="ARBA00023170"/>
    </source>
</evidence>
<feature type="compositionally biased region" description="Polar residues" evidence="14">
    <location>
        <begin position="498"/>
        <end position="507"/>
    </location>
</feature>
<evidence type="ECO:0000313" key="17">
    <source>
        <dbReference type="Proteomes" id="UP001497382"/>
    </source>
</evidence>
<dbReference type="EMBL" id="CAXIEN010000030">
    <property type="protein sequence ID" value="CAL1267903.1"/>
    <property type="molecule type" value="Genomic_DNA"/>
</dbReference>
<keyword evidence="8 13" id="KW-1015">Disulfide bond</keyword>
<dbReference type="InterPro" id="IPR002159">
    <property type="entry name" value="CD36_fam"/>
</dbReference>
<keyword evidence="10" id="KW-0325">Glycoprotein</keyword>
<keyword evidence="6 15" id="KW-1133">Transmembrane helix</keyword>
<dbReference type="InterPro" id="IPR005428">
    <property type="entry name" value="CD36/SCARB1/SNMP1"/>
</dbReference>
<keyword evidence="9" id="KW-0675">Receptor</keyword>
<dbReference type="AlphaFoldDB" id="A0AAV1Z854"/>
<feature type="compositionally biased region" description="Basic and acidic residues" evidence="14">
    <location>
        <begin position="488"/>
        <end position="497"/>
    </location>
</feature>